<feature type="compositionally biased region" description="Low complexity" evidence="1">
    <location>
        <begin position="35"/>
        <end position="44"/>
    </location>
</feature>
<dbReference type="Proteomes" id="UP000431684">
    <property type="component" value="Unassembled WGS sequence"/>
</dbReference>
<protein>
    <recommendedName>
        <fullName evidence="5">MSHA biogenesis protein MshK</fullName>
    </recommendedName>
</protein>
<feature type="signal peptide" evidence="2">
    <location>
        <begin position="1"/>
        <end position="21"/>
    </location>
</feature>
<evidence type="ECO:0000256" key="2">
    <source>
        <dbReference type="SAM" id="SignalP"/>
    </source>
</evidence>
<name>A0A6I3XQ17_9BURK</name>
<proteinExistence type="predicted"/>
<comment type="caution">
    <text evidence="3">The sequence shown here is derived from an EMBL/GenBank/DDBJ whole genome shotgun (WGS) entry which is preliminary data.</text>
</comment>
<dbReference type="RefSeq" id="WP_155711080.1">
    <property type="nucleotide sequence ID" value="NZ_BMWU01000004.1"/>
</dbReference>
<feature type="region of interest" description="Disordered" evidence="1">
    <location>
        <begin position="28"/>
        <end position="50"/>
    </location>
</feature>
<sequence>MKHAFTTIFALALLPAVADMAAAAPAGHPLRDPFARPAPAASASTQVEEAPPAPLRLRALILNGAHSLANIDGDVLSAGDRGAGYTVLRIDARGALVVRNGRQQLLVMSDPGQARPQTKDSE</sequence>
<evidence type="ECO:0000313" key="4">
    <source>
        <dbReference type="Proteomes" id="UP000431684"/>
    </source>
</evidence>
<dbReference type="OrthoDB" id="8781828at2"/>
<evidence type="ECO:0008006" key="5">
    <source>
        <dbReference type="Google" id="ProtNLM"/>
    </source>
</evidence>
<dbReference type="EMBL" id="WNWM01000002">
    <property type="protein sequence ID" value="MUI15382.1"/>
    <property type="molecule type" value="Genomic_DNA"/>
</dbReference>
<accession>A0A6I3XQ17</accession>
<dbReference type="AlphaFoldDB" id="A0A6I3XQ17"/>
<keyword evidence="4" id="KW-1185">Reference proteome</keyword>
<feature type="chain" id="PRO_5026288836" description="MSHA biogenesis protein MshK" evidence="2">
    <location>
        <begin position="22"/>
        <end position="122"/>
    </location>
</feature>
<reference evidence="3 4" key="1">
    <citation type="submission" date="2019-11" db="EMBL/GenBank/DDBJ databases">
        <title>Draft Genome Sequences of Six Type Strains of the Genus Massilia.</title>
        <authorList>
            <person name="Miess H."/>
            <person name="Frediansyah A."/>
            <person name="Goeker M."/>
            <person name="Gross H."/>
        </authorList>
    </citation>
    <scope>NUCLEOTIDE SEQUENCE [LARGE SCALE GENOMIC DNA]</scope>
    <source>
        <strain evidence="3 4">DSM 17513</strain>
    </source>
</reference>
<evidence type="ECO:0000256" key="1">
    <source>
        <dbReference type="SAM" id="MobiDB-lite"/>
    </source>
</evidence>
<gene>
    <name evidence="3" type="ORF">GJV26_23420</name>
</gene>
<keyword evidence="2" id="KW-0732">Signal</keyword>
<organism evidence="3 4">
    <name type="scientific">Pseudoduganella dura</name>
    <dbReference type="NCBI Taxonomy" id="321982"/>
    <lineage>
        <taxon>Bacteria</taxon>
        <taxon>Pseudomonadati</taxon>
        <taxon>Pseudomonadota</taxon>
        <taxon>Betaproteobacteria</taxon>
        <taxon>Burkholderiales</taxon>
        <taxon>Oxalobacteraceae</taxon>
        <taxon>Telluria group</taxon>
        <taxon>Pseudoduganella</taxon>
    </lineage>
</organism>
<evidence type="ECO:0000313" key="3">
    <source>
        <dbReference type="EMBL" id="MUI15382.1"/>
    </source>
</evidence>